<feature type="domain" description="Heme-copper oxidase subunit III family profile" evidence="9">
    <location>
        <begin position="1"/>
        <end position="203"/>
    </location>
</feature>
<dbReference type="InterPro" id="IPR013833">
    <property type="entry name" value="Cyt_c_oxidase_su3_a-hlx"/>
</dbReference>
<feature type="transmembrane region" description="Helical" evidence="8">
    <location>
        <begin position="101"/>
        <end position="121"/>
    </location>
</feature>
<gene>
    <name evidence="10" type="ORF">NGM99_10515</name>
</gene>
<evidence type="ECO:0000259" key="9">
    <source>
        <dbReference type="PROSITE" id="PS50253"/>
    </source>
</evidence>
<accession>A0ABT1C5V9</accession>
<dbReference type="CDD" id="cd00386">
    <property type="entry name" value="Heme_Cu_Oxidase_III_like"/>
    <property type="match status" value="1"/>
</dbReference>
<dbReference type="SUPFAM" id="SSF81452">
    <property type="entry name" value="Cytochrome c oxidase subunit III-like"/>
    <property type="match status" value="1"/>
</dbReference>
<comment type="caution">
    <text evidence="10">The sequence shown here is derived from an EMBL/GenBank/DDBJ whole genome shotgun (WGS) entry which is preliminary data.</text>
</comment>
<proteinExistence type="inferred from homology"/>
<dbReference type="EMBL" id="JAMXQS010000005">
    <property type="protein sequence ID" value="MCO6050217.1"/>
    <property type="molecule type" value="Genomic_DNA"/>
</dbReference>
<keyword evidence="3" id="KW-1003">Cell membrane</keyword>
<dbReference type="InterPro" id="IPR000298">
    <property type="entry name" value="Cyt_c_oxidase-like_su3"/>
</dbReference>
<feature type="transmembrane region" description="Helical" evidence="8">
    <location>
        <begin position="183"/>
        <end position="201"/>
    </location>
</feature>
<reference evidence="10 11" key="1">
    <citation type="submission" date="2022-06" db="EMBL/GenBank/DDBJ databases">
        <title>Mesorhizobium sp. strain RP14 Genome sequencing and assembly.</title>
        <authorList>
            <person name="Kim I."/>
        </authorList>
    </citation>
    <scope>NUCLEOTIDE SEQUENCE [LARGE SCALE GENOMIC DNA]</scope>
    <source>
        <strain evidence="11">RP14(2022)</strain>
    </source>
</reference>
<dbReference type="PROSITE" id="PS50253">
    <property type="entry name" value="COX3"/>
    <property type="match status" value="1"/>
</dbReference>
<keyword evidence="11" id="KW-1185">Reference proteome</keyword>
<dbReference type="Gene3D" id="1.20.120.80">
    <property type="entry name" value="Cytochrome c oxidase, subunit III, four-helix bundle"/>
    <property type="match status" value="1"/>
</dbReference>
<dbReference type="InterPro" id="IPR035973">
    <property type="entry name" value="Cyt_c_oxidase_su3-like_sf"/>
</dbReference>
<dbReference type="RefSeq" id="WP_252818690.1">
    <property type="nucleotide sequence ID" value="NZ_JAMXQS010000005.1"/>
</dbReference>
<dbReference type="PANTHER" id="PTHR11403:SF2">
    <property type="entry name" value="CYTOCHROME BO(3) UBIQUINOL OXIDASE SUBUNIT 3"/>
    <property type="match status" value="1"/>
</dbReference>
<sequence>MATQKEVSVVGSLADLPDHANGARHLVWWGNLGFMLIEGTGFALAIAAYLYVLSHSSAWPPAGDALPDLGWSGVFTLGLLLSEIPNLWLLRQARAKKEQAVRIGILLMTVIGVGLTVIRLLEFGHLNVRWSADGYGSMVWLLMVLHTTHVFTELGETAVQALWLFTHEVGDNQFSDVEDTANYWTFVVLFWLPIYGLVYWMPRLS</sequence>
<evidence type="ECO:0000256" key="1">
    <source>
        <dbReference type="ARBA" id="ARBA00004651"/>
    </source>
</evidence>
<evidence type="ECO:0000256" key="6">
    <source>
        <dbReference type="ARBA" id="ARBA00023136"/>
    </source>
</evidence>
<evidence type="ECO:0000256" key="4">
    <source>
        <dbReference type="ARBA" id="ARBA00022692"/>
    </source>
</evidence>
<comment type="similarity">
    <text evidence="2 7">Belongs to the cytochrome c oxidase subunit 3 family.</text>
</comment>
<evidence type="ECO:0000256" key="2">
    <source>
        <dbReference type="ARBA" id="ARBA00010581"/>
    </source>
</evidence>
<evidence type="ECO:0000256" key="8">
    <source>
        <dbReference type="SAM" id="Phobius"/>
    </source>
</evidence>
<evidence type="ECO:0000256" key="3">
    <source>
        <dbReference type="ARBA" id="ARBA00022475"/>
    </source>
</evidence>
<dbReference type="Proteomes" id="UP001205906">
    <property type="component" value="Unassembled WGS sequence"/>
</dbReference>
<evidence type="ECO:0000256" key="7">
    <source>
        <dbReference type="RuleBase" id="RU003376"/>
    </source>
</evidence>
<protein>
    <submittedName>
        <fullName evidence="10">Cytochrome c oxidase subunit 3</fullName>
    </submittedName>
</protein>
<dbReference type="PANTHER" id="PTHR11403">
    <property type="entry name" value="CYTOCHROME C OXIDASE SUBUNIT III"/>
    <property type="match status" value="1"/>
</dbReference>
<dbReference type="Pfam" id="PF00510">
    <property type="entry name" value="COX3"/>
    <property type="match status" value="1"/>
</dbReference>
<feature type="transmembrane region" description="Helical" evidence="8">
    <location>
        <begin position="71"/>
        <end position="89"/>
    </location>
</feature>
<organism evidence="10 11">
    <name type="scientific">Mesorhizobium liriopis</name>
    <dbReference type="NCBI Taxonomy" id="2953882"/>
    <lineage>
        <taxon>Bacteria</taxon>
        <taxon>Pseudomonadati</taxon>
        <taxon>Pseudomonadota</taxon>
        <taxon>Alphaproteobacteria</taxon>
        <taxon>Hyphomicrobiales</taxon>
        <taxon>Phyllobacteriaceae</taxon>
        <taxon>Mesorhizobium</taxon>
    </lineage>
</organism>
<keyword evidence="6 8" id="KW-0472">Membrane</keyword>
<keyword evidence="4 7" id="KW-0812">Transmembrane</keyword>
<feature type="transmembrane region" description="Helical" evidence="8">
    <location>
        <begin position="26"/>
        <end position="51"/>
    </location>
</feature>
<dbReference type="InterPro" id="IPR024791">
    <property type="entry name" value="Cyt_c/ubiquinol_Oxase_su3"/>
</dbReference>
<evidence type="ECO:0000313" key="11">
    <source>
        <dbReference type="Proteomes" id="UP001205906"/>
    </source>
</evidence>
<comment type="subcellular location">
    <subcellularLocation>
        <location evidence="1 7">Cell membrane</location>
        <topology evidence="1 7">Multi-pass membrane protein</topology>
    </subcellularLocation>
</comment>
<name>A0ABT1C5V9_9HYPH</name>
<evidence type="ECO:0000313" key="10">
    <source>
        <dbReference type="EMBL" id="MCO6050217.1"/>
    </source>
</evidence>
<keyword evidence="5 8" id="KW-1133">Transmembrane helix</keyword>
<evidence type="ECO:0000256" key="5">
    <source>
        <dbReference type="ARBA" id="ARBA00022989"/>
    </source>
</evidence>